<accession>A0ABR3N104</accession>
<name>A0ABR3N104_9TELE</name>
<protein>
    <submittedName>
        <fullName evidence="1">Uncharacterized protein</fullName>
    </submittedName>
</protein>
<sequence>MNQTLTSNGTESFGVKVPLMKRYLFHRKCRGRLFIQAVTVSLSISLAPSIPLSLTRTELISTWSARSPRRM</sequence>
<evidence type="ECO:0000313" key="1">
    <source>
        <dbReference type="EMBL" id="KAL1270615.1"/>
    </source>
</evidence>
<organism evidence="1 2">
    <name type="scientific">Cirrhinus molitorella</name>
    <name type="common">mud carp</name>
    <dbReference type="NCBI Taxonomy" id="172907"/>
    <lineage>
        <taxon>Eukaryota</taxon>
        <taxon>Metazoa</taxon>
        <taxon>Chordata</taxon>
        <taxon>Craniata</taxon>
        <taxon>Vertebrata</taxon>
        <taxon>Euteleostomi</taxon>
        <taxon>Actinopterygii</taxon>
        <taxon>Neopterygii</taxon>
        <taxon>Teleostei</taxon>
        <taxon>Ostariophysi</taxon>
        <taxon>Cypriniformes</taxon>
        <taxon>Cyprinidae</taxon>
        <taxon>Labeoninae</taxon>
        <taxon>Labeonini</taxon>
        <taxon>Cirrhinus</taxon>
    </lineage>
</organism>
<dbReference type="Proteomes" id="UP001558613">
    <property type="component" value="Unassembled WGS sequence"/>
</dbReference>
<comment type="caution">
    <text evidence="1">The sequence shown here is derived from an EMBL/GenBank/DDBJ whole genome shotgun (WGS) entry which is preliminary data.</text>
</comment>
<gene>
    <name evidence="1" type="ORF">QQF64_029631</name>
</gene>
<keyword evidence="2" id="KW-1185">Reference proteome</keyword>
<evidence type="ECO:0000313" key="2">
    <source>
        <dbReference type="Proteomes" id="UP001558613"/>
    </source>
</evidence>
<proteinExistence type="predicted"/>
<reference evidence="1 2" key="1">
    <citation type="submission" date="2023-09" db="EMBL/GenBank/DDBJ databases">
        <authorList>
            <person name="Wang M."/>
        </authorList>
    </citation>
    <scope>NUCLEOTIDE SEQUENCE [LARGE SCALE GENOMIC DNA]</scope>
    <source>
        <strain evidence="1">GT-2023</strain>
        <tissue evidence="1">Liver</tissue>
    </source>
</reference>
<dbReference type="EMBL" id="JAYMGO010000007">
    <property type="protein sequence ID" value="KAL1270615.1"/>
    <property type="molecule type" value="Genomic_DNA"/>
</dbReference>